<organism evidence="1 2">
    <name type="scientific">Photobacterium sanctipauli</name>
    <dbReference type="NCBI Taxonomy" id="1342794"/>
    <lineage>
        <taxon>Bacteria</taxon>
        <taxon>Pseudomonadati</taxon>
        <taxon>Pseudomonadota</taxon>
        <taxon>Gammaproteobacteria</taxon>
        <taxon>Vibrionales</taxon>
        <taxon>Vibrionaceae</taxon>
        <taxon>Photobacterium</taxon>
    </lineage>
</organism>
<keyword evidence="2" id="KW-1185">Reference proteome</keyword>
<dbReference type="EMBL" id="PYMA01000005">
    <property type="protein sequence ID" value="PSW19786.1"/>
    <property type="molecule type" value="Genomic_DNA"/>
</dbReference>
<sequence>MGNHGKIDFSFHLIQQKNHLLFNRLWILIIMKKFILDDLVTMGLVMSVDLKTGLMIDMDLILSRV</sequence>
<proteinExistence type="predicted"/>
<evidence type="ECO:0000313" key="1">
    <source>
        <dbReference type="EMBL" id="PSW19786.1"/>
    </source>
</evidence>
<gene>
    <name evidence="1" type="ORF">C9I98_09975</name>
</gene>
<evidence type="ECO:0000313" key="2">
    <source>
        <dbReference type="Proteomes" id="UP000241771"/>
    </source>
</evidence>
<comment type="caution">
    <text evidence="1">The sequence shown here is derived from an EMBL/GenBank/DDBJ whole genome shotgun (WGS) entry which is preliminary data.</text>
</comment>
<reference evidence="1 2" key="1">
    <citation type="submission" date="2018-01" db="EMBL/GenBank/DDBJ databases">
        <title>Whole genome sequencing of Histamine producing bacteria.</title>
        <authorList>
            <person name="Butler K."/>
        </authorList>
    </citation>
    <scope>NUCLEOTIDE SEQUENCE [LARGE SCALE GENOMIC DNA]</scope>
    <source>
        <strain evidence="1 2">DSM 100436</strain>
    </source>
</reference>
<accession>A0A2T3NU27</accession>
<dbReference type="AlphaFoldDB" id="A0A2T3NU27"/>
<dbReference type="Proteomes" id="UP000241771">
    <property type="component" value="Unassembled WGS sequence"/>
</dbReference>
<protein>
    <submittedName>
        <fullName evidence="1">Uncharacterized protein</fullName>
    </submittedName>
</protein>
<name>A0A2T3NU27_9GAMM</name>